<keyword evidence="2" id="KW-0736">Signalosome</keyword>
<dbReference type="PANTHER" id="PTHR10540:SF8">
    <property type="entry name" value="COP9 SIGNALOSOME COMPLEX SUBUNIT 6"/>
    <property type="match status" value="1"/>
</dbReference>
<feature type="region of interest" description="Disordered" evidence="3">
    <location>
        <begin position="216"/>
        <end position="259"/>
    </location>
</feature>
<dbReference type="InterPro" id="IPR000555">
    <property type="entry name" value="JAMM/MPN+_dom"/>
</dbReference>
<dbReference type="AlphaFoldDB" id="A0A6A6R0Z6"/>
<comment type="function">
    <text evidence="2">Component of the COP9 signalosome complex (CSN), a complex involved in various cellular and developmental processes.</text>
</comment>
<dbReference type="GO" id="GO:0000338">
    <property type="term" value="P:protein deneddylation"/>
    <property type="evidence" value="ECO:0007669"/>
    <property type="project" value="InterPro"/>
</dbReference>
<gene>
    <name evidence="5" type="ORF">BU16DRAFT_616582</name>
</gene>
<name>A0A6A6R0Z6_9PEZI</name>
<evidence type="ECO:0000256" key="3">
    <source>
        <dbReference type="SAM" id="MobiDB-lite"/>
    </source>
</evidence>
<comment type="similarity">
    <text evidence="1 2">Belongs to the peptidase M67A family. CSN6 subfamily.</text>
</comment>
<dbReference type="GO" id="GO:0005737">
    <property type="term" value="C:cytoplasm"/>
    <property type="evidence" value="ECO:0007669"/>
    <property type="project" value="UniProtKB-SubCell"/>
</dbReference>
<sequence>MAAGPPNPLLSTARASDTSPVVQLHPLVLLTITDSLTRHTLRRLPGPVVGAILGQQNGQEITMEVAFQAKLNQNDAGEAVLDDVWFASRLEQYKDVHKVPALDLVGWFTLGPSTGPQSHMLPIHTRIQELHNDSPILLLFHPEDAVAEVKAGGKLPLTLYESISETGPVIPNDKAMDIDGAPTGKPVKFRELVYTVETGEAEMISVDFVARGGGNATAVEGTKPKASSSKSVPEASEDSSKKGKGKAKEPSKAEGVIDESTVLTAEDEEILSSLIAKSNAIKMLSTRITLLRRYLASLPPSYLSDPSLPFTNPPADPTTALPLNHPILRSISALLARIPILAPPDSAAFARETQEEQSDVQLVALLASIAGSVQSAKEVGRKFNIVDSARFQGKKGLMMGMSMGSMGMGGSQLGLDEGGGQYFDTVMGGGSGGRTLRERPGNYH</sequence>
<keyword evidence="2" id="KW-0539">Nucleus</keyword>
<comment type="subcellular location">
    <subcellularLocation>
        <location evidence="2">Cytoplasm</location>
    </subcellularLocation>
    <subcellularLocation>
        <location evidence="2">Nucleus</location>
    </subcellularLocation>
</comment>
<dbReference type="Gene3D" id="3.40.140.10">
    <property type="entry name" value="Cytidine Deaminase, domain 2"/>
    <property type="match status" value="1"/>
</dbReference>
<organism evidence="5 6">
    <name type="scientific">Lophium mytilinum</name>
    <dbReference type="NCBI Taxonomy" id="390894"/>
    <lineage>
        <taxon>Eukaryota</taxon>
        <taxon>Fungi</taxon>
        <taxon>Dikarya</taxon>
        <taxon>Ascomycota</taxon>
        <taxon>Pezizomycotina</taxon>
        <taxon>Dothideomycetes</taxon>
        <taxon>Pleosporomycetidae</taxon>
        <taxon>Mytilinidiales</taxon>
        <taxon>Mytilinidiaceae</taxon>
        <taxon>Lophium</taxon>
    </lineage>
</organism>
<evidence type="ECO:0000256" key="1">
    <source>
        <dbReference type="ARBA" id="ARBA00010893"/>
    </source>
</evidence>
<evidence type="ECO:0000259" key="4">
    <source>
        <dbReference type="PROSITE" id="PS50249"/>
    </source>
</evidence>
<dbReference type="OrthoDB" id="1378at2759"/>
<evidence type="ECO:0000313" key="5">
    <source>
        <dbReference type="EMBL" id="KAF2498042.1"/>
    </source>
</evidence>
<accession>A0A6A6R0Z6</accession>
<dbReference type="Proteomes" id="UP000799750">
    <property type="component" value="Unassembled WGS sequence"/>
</dbReference>
<dbReference type="InterPro" id="IPR037518">
    <property type="entry name" value="MPN"/>
</dbReference>
<dbReference type="PANTHER" id="PTHR10540">
    <property type="entry name" value="EUKARYOTIC TRANSLATION INITIATION FACTOR 3 SUBUNIT F-RELATED"/>
    <property type="match status" value="1"/>
</dbReference>
<dbReference type="InterPro" id="IPR033859">
    <property type="entry name" value="MPN_CSN6"/>
</dbReference>
<dbReference type="Pfam" id="PF13012">
    <property type="entry name" value="MitMem_reg"/>
    <property type="match status" value="1"/>
</dbReference>
<keyword evidence="2" id="KW-0963">Cytoplasm</keyword>
<dbReference type="PROSITE" id="PS50249">
    <property type="entry name" value="MPN"/>
    <property type="match status" value="1"/>
</dbReference>
<dbReference type="InterPro" id="IPR024969">
    <property type="entry name" value="EIF3F/CSN6-like_C"/>
</dbReference>
<feature type="compositionally biased region" description="Basic and acidic residues" evidence="3">
    <location>
        <begin position="238"/>
        <end position="252"/>
    </location>
</feature>
<dbReference type="GO" id="GO:0008180">
    <property type="term" value="C:COP9 signalosome"/>
    <property type="evidence" value="ECO:0007669"/>
    <property type="project" value="UniProtKB-UniRule"/>
</dbReference>
<protein>
    <recommendedName>
        <fullName evidence="2">COP9 signalosome complex subunit 6</fullName>
    </recommendedName>
</protein>
<keyword evidence="6" id="KW-1185">Reference proteome</keyword>
<dbReference type="EMBL" id="MU004186">
    <property type="protein sequence ID" value="KAF2498042.1"/>
    <property type="molecule type" value="Genomic_DNA"/>
</dbReference>
<feature type="domain" description="MPN" evidence="4">
    <location>
        <begin position="22"/>
        <end position="166"/>
    </location>
</feature>
<reference evidence="5" key="1">
    <citation type="journal article" date="2020" name="Stud. Mycol.">
        <title>101 Dothideomycetes genomes: a test case for predicting lifestyles and emergence of pathogens.</title>
        <authorList>
            <person name="Haridas S."/>
            <person name="Albert R."/>
            <person name="Binder M."/>
            <person name="Bloem J."/>
            <person name="Labutti K."/>
            <person name="Salamov A."/>
            <person name="Andreopoulos B."/>
            <person name="Baker S."/>
            <person name="Barry K."/>
            <person name="Bills G."/>
            <person name="Bluhm B."/>
            <person name="Cannon C."/>
            <person name="Castanera R."/>
            <person name="Culley D."/>
            <person name="Daum C."/>
            <person name="Ezra D."/>
            <person name="Gonzalez J."/>
            <person name="Henrissat B."/>
            <person name="Kuo A."/>
            <person name="Liang C."/>
            <person name="Lipzen A."/>
            <person name="Lutzoni F."/>
            <person name="Magnuson J."/>
            <person name="Mondo S."/>
            <person name="Nolan M."/>
            <person name="Ohm R."/>
            <person name="Pangilinan J."/>
            <person name="Park H.-J."/>
            <person name="Ramirez L."/>
            <person name="Alfaro M."/>
            <person name="Sun H."/>
            <person name="Tritt A."/>
            <person name="Yoshinaga Y."/>
            <person name="Zwiers L.-H."/>
            <person name="Turgeon B."/>
            <person name="Goodwin S."/>
            <person name="Spatafora J."/>
            <person name="Crous P."/>
            <person name="Grigoriev I."/>
        </authorList>
    </citation>
    <scope>NUCLEOTIDE SEQUENCE</scope>
    <source>
        <strain evidence="5">CBS 269.34</strain>
    </source>
</reference>
<dbReference type="CDD" id="cd08063">
    <property type="entry name" value="MPN_CSN6"/>
    <property type="match status" value="1"/>
</dbReference>
<evidence type="ECO:0000256" key="2">
    <source>
        <dbReference type="RuleBase" id="RU367006"/>
    </source>
</evidence>
<proteinExistence type="inferred from homology"/>
<evidence type="ECO:0000313" key="6">
    <source>
        <dbReference type="Proteomes" id="UP000799750"/>
    </source>
</evidence>
<dbReference type="GO" id="GO:0008237">
    <property type="term" value="F:metallopeptidase activity"/>
    <property type="evidence" value="ECO:0007669"/>
    <property type="project" value="InterPro"/>
</dbReference>
<dbReference type="Pfam" id="PF01398">
    <property type="entry name" value="JAB"/>
    <property type="match status" value="1"/>
</dbReference>